<dbReference type="GO" id="GO:0005975">
    <property type="term" value="P:carbohydrate metabolic process"/>
    <property type="evidence" value="ECO:0007669"/>
    <property type="project" value="InterPro"/>
</dbReference>
<dbReference type="PANTHER" id="PTHR30105">
    <property type="entry name" value="UNCHARACTERIZED YIBQ-RELATED"/>
    <property type="match status" value="1"/>
</dbReference>
<evidence type="ECO:0008006" key="4">
    <source>
        <dbReference type="Google" id="ProtNLM"/>
    </source>
</evidence>
<gene>
    <name evidence="2" type="ORF">A2Y64_03855</name>
</gene>
<reference evidence="2 3" key="1">
    <citation type="journal article" date="2016" name="Nat. Commun.">
        <title>Thousands of microbial genomes shed light on interconnected biogeochemical processes in an aquifer system.</title>
        <authorList>
            <person name="Anantharaman K."/>
            <person name="Brown C.T."/>
            <person name="Hug L.A."/>
            <person name="Sharon I."/>
            <person name="Castelle C.J."/>
            <person name="Probst A.J."/>
            <person name="Thomas B.C."/>
            <person name="Singh A."/>
            <person name="Wilkins M.J."/>
            <person name="Karaoz U."/>
            <person name="Brodie E.L."/>
            <person name="Williams K.H."/>
            <person name="Hubbard S.S."/>
            <person name="Banfield J.F."/>
        </authorList>
    </citation>
    <scope>NUCLEOTIDE SEQUENCE [LARGE SCALE GENOMIC DNA]</scope>
</reference>
<dbReference type="SUPFAM" id="SSF88713">
    <property type="entry name" value="Glycoside hydrolase/deacetylase"/>
    <property type="match status" value="1"/>
</dbReference>
<keyword evidence="1" id="KW-0732">Signal</keyword>
<proteinExistence type="predicted"/>
<feature type="signal peptide" evidence="1">
    <location>
        <begin position="1"/>
        <end position="24"/>
    </location>
</feature>
<comment type="caution">
    <text evidence="2">The sequence shown here is derived from an EMBL/GenBank/DDBJ whole genome shotgun (WGS) entry which is preliminary data.</text>
</comment>
<dbReference type="CDD" id="cd10936">
    <property type="entry name" value="CE4_DAC2"/>
    <property type="match status" value="1"/>
</dbReference>
<accession>A0A1F5F758</accession>
<evidence type="ECO:0000256" key="1">
    <source>
        <dbReference type="SAM" id="SignalP"/>
    </source>
</evidence>
<dbReference type="InterPro" id="IPR011330">
    <property type="entry name" value="Glyco_hydro/deAcase_b/a-brl"/>
</dbReference>
<protein>
    <recommendedName>
        <fullName evidence="4">Divergent polysaccharide deacetylase</fullName>
    </recommendedName>
</protein>
<organism evidence="2 3">
    <name type="scientific">Candidatus Coatesbacteria bacterium RBG_13_66_14</name>
    <dbReference type="NCBI Taxonomy" id="1817816"/>
    <lineage>
        <taxon>Bacteria</taxon>
        <taxon>Candidatus Coatesiibacteriota</taxon>
    </lineage>
</organism>
<dbReference type="Pfam" id="PF04748">
    <property type="entry name" value="Polysacc_deac_2"/>
    <property type="match status" value="1"/>
</dbReference>
<dbReference type="Proteomes" id="UP000177187">
    <property type="component" value="Unassembled WGS sequence"/>
</dbReference>
<name>A0A1F5F758_9BACT</name>
<sequence>MGRARRLALFGLALCILYSGCARVPLPVEPETVKGEADIALALPLHLGQRPVGPPNRLPQPELKVTAADSDEAELLAQSAARRAGELGSAVISHEVRELPGRRELVMRFGPEGGPERFRLTIIWPVEPPRGPRLAIIIDDCGGRDPVATGILDLPVTPSVLPYRTYSRAVAQAAREAGREVMLHLPCEPLGSENPGTGALYTYMTDAELRRLVVKALEDVGPVDGVNNHMGSKLTSDRRCMGAVLAEIDDRGLWFVDSVTHHTSVADALAAERGMPHARRDIFLDNDPARRAVVSQLKSAVDLARERDGPVVVIGHDRDATLDAVREVISYAREAGVALVGVSQCLE</sequence>
<feature type="chain" id="PRO_5009518516" description="Divergent polysaccharide deacetylase" evidence="1">
    <location>
        <begin position="25"/>
        <end position="347"/>
    </location>
</feature>
<dbReference type="Gene3D" id="3.20.20.370">
    <property type="entry name" value="Glycoside hydrolase/deacetylase"/>
    <property type="match status" value="1"/>
</dbReference>
<dbReference type="STRING" id="1817816.A2Y64_03855"/>
<dbReference type="InterPro" id="IPR006837">
    <property type="entry name" value="Divergent_DAC"/>
</dbReference>
<dbReference type="EMBL" id="MFAF01000071">
    <property type="protein sequence ID" value="OGD75467.1"/>
    <property type="molecule type" value="Genomic_DNA"/>
</dbReference>
<dbReference type="AlphaFoldDB" id="A0A1F5F758"/>
<evidence type="ECO:0000313" key="3">
    <source>
        <dbReference type="Proteomes" id="UP000177187"/>
    </source>
</evidence>
<dbReference type="PANTHER" id="PTHR30105:SF2">
    <property type="entry name" value="DIVERGENT POLYSACCHARIDE DEACETYLASE SUPERFAMILY"/>
    <property type="match status" value="1"/>
</dbReference>
<evidence type="ECO:0000313" key="2">
    <source>
        <dbReference type="EMBL" id="OGD75467.1"/>
    </source>
</evidence>